<accession>A0ABX0TS67</accession>
<feature type="chain" id="PRO_5044993927" description="Peptidyl-prolyl cis-trans isomerase" evidence="4">
    <location>
        <begin position="23"/>
        <end position="237"/>
    </location>
</feature>
<dbReference type="PROSITE" id="PS50072">
    <property type="entry name" value="CSA_PPIASE_2"/>
    <property type="match status" value="1"/>
</dbReference>
<comment type="similarity">
    <text evidence="1 4">Belongs to the cyclophilin-type PPIase family.</text>
</comment>
<dbReference type="EC" id="5.2.1.8" evidence="4"/>
<feature type="region of interest" description="Disordered" evidence="5">
    <location>
        <begin position="216"/>
        <end position="237"/>
    </location>
</feature>
<proteinExistence type="inferred from homology"/>
<keyword evidence="8" id="KW-1185">Reference proteome</keyword>
<comment type="catalytic activity">
    <reaction evidence="4">
        <text>[protein]-peptidylproline (omega=180) = [protein]-peptidylproline (omega=0)</text>
        <dbReference type="Rhea" id="RHEA:16237"/>
        <dbReference type="Rhea" id="RHEA-COMP:10747"/>
        <dbReference type="Rhea" id="RHEA-COMP:10748"/>
        <dbReference type="ChEBI" id="CHEBI:83833"/>
        <dbReference type="ChEBI" id="CHEBI:83834"/>
        <dbReference type="EC" id="5.2.1.8"/>
    </reaction>
</comment>
<evidence type="ECO:0000256" key="5">
    <source>
        <dbReference type="SAM" id="MobiDB-lite"/>
    </source>
</evidence>
<keyword evidence="3 4" id="KW-0413">Isomerase</keyword>
<comment type="caution">
    <text evidence="7">The sequence shown here is derived from an EMBL/GenBank/DDBJ whole genome shotgun (WGS) entry which is preliminary data.</text>
</comment>
<evidence type="ECO:0000256" key="3">
    <source>
        <dbReference type="ARBA" id="ARBA00023235"/>
    </source>
</evidence>
<evidence type="ECO:0000313" key="8">
    <source>
        <dbReference type="Proteomes" id="UP000727456"/>
    </source>
</evidence>
<dbReference type="RefSeq" id="WP_341786313.1">
    <property type="nucleotide sequence ID" value="NZ_JAAOZC010000003.1"/>
</dbReference>
<comment type="function">
    <text evidence="4">PPIases accelerate the folding of proteins. It catalyzes the cis-trans isomerization of proline imidic peptide bonds in oligopeptides.</text>
</comment>
<dbReference type="InterPro" id="IPR002130">
    <property type="entry name" value="Cyclophilin-type_PPIase_dom"/>
</dbReference>
<name>A0ABX0TS67_9SPHN</name>
<evidence type="ECO:0000256" key="2">
    <source>
        <dbReference type="ARBA" id="ARBA00023110"/>
    </source>
</evidence>
<keyword evidence="4" id="KW-0732">Signal</keyword>
<evidence type="ECO:0000259" key="6">
    <source>
        <dbReference type="PROSITE" id="PS50072"/>
    </source>
</evidence>
<dbReference type="SUPFAM" id="SSF50891">
    <property type="entry name" value="Cyclophilin-like"/>
    <property type="match status" value="1"/>
</dbReference>
<gene>
    <name evidence="7" type="ORF">FHS31_001533</name>
</gene>
<dbReference type="Pfam" id="PF00160">
    <property type="entry name" value="Pro_isomerase"/>
    <property type="match status" value="1"/>
</dbReference>
<feature type="region of interest" description="Disordered" evidence="5">
    <location>
        <begin position="27"/>
        <end position="46"/>
    </location>
</feature>
<sequence length="237" mass="24507">MYLKSLAFGIAALAAVPLFAQATGPQGLAEPKAPPETATKPDATPAIDPANVINIELSSGGTVSVLLRPDKAPKSVAQLKTLANRHFYDGLTFHRVIDGFMAQGGDPKGDGSGGSDLPNTPDEINDLPHFRGAMAMARTSAPNSGNSQFYIMLSANLQLDRGYTVVGRVIQGMKNADGIAQGEPPPVPTKMVRVYIGAPPADPSLPAPAIAGLPAAPVTLPPKPVATPAPVKKTIKH</sequence>
<feature type="compositionally biased region" description="Low complexity" evidence="5">
    <location>
        <begin position="228"/>
        <end position="237"/>
    </location>
</feature>
<dbReference type="PANTHER" id="PTHR45625:SF4">
    <property type="entry name" value="PEPTIDYLPROLYL ISOMERASE DOMAIN AND WD REPEAT-CONTAINING PROTEIN 1"/>
    <property type="match status" value="1"/>
</dbReference>
<dbReference type="InterPro" id="IPR044666">
    <property type="entry name" value="Cyclophilin_A-like"/>
</dbReference>
<dbReference type="EMBL" id="JAAOZC010000003">
    <property type="protein sequence ID" value="NIJ07923.1"/>
    <property type="molecule type" value="Genomic_DNA"/>
</dbReference>
<dbReference type="PRINTS" id="PR00153">
    <property type="entry name" value="CSAPPISMRASE"/>
</dbReference>
<dbReference type="Gene3D" id="2.40.100.10">
    <property type="entry name" value="Cyclophilin-like"/>
    <property type="match status" value="1"/>
</dbReference>
<keyword evidence="2 4" id="KW-0697">Rotamase</keyword>
<dbReference type="InterPro" id="IPR020892">
    <property type="entry name" value="Cyclophilin-type_PPIase_CS"/>
</dbReference>
<dbReference type="PANTHER" id="PTHR45625">
    <property type="entry name" value="PEPTIDYL-PROLYL CIS-TRANS ISOMERASE-RELATED"/>
    <property type="match status" value="1"/>
</dbReference>
<reference evidence="7 8" key="1">
    <citation type="submission" date="2020-03" db="EMBL/GenBank/DDBJ databases">
        <title>Genomic Encyclopedia of Type Strains, Phase III (KMG-III): the genomes of soil and plant-associated and newly described type strains.</title>
        <authorList>
            <person name="Whitman W."/>
        </authorList>
    </citation>
    <scope>NUCLEOTIDE SEQUENCE [LARGE SCALE GENOMIC DNA]</scope>
    <source>
        <strain evidence="7 8">CECT 8804</strain>
    </source>
</reference>
<feature type="region of interest" description="Disordered" evidence="5">
    <location>
        <begin position="102"/>
        <end position="125"/>
    </location>
</feature>
<dbReference type="CDD" id="cd00317">
    <property type="entry name" value="cyclophilin"/>
    <property type="match status" value="1"/>
</dbReference>
<dbReference type="Proteomes" id="UP000727456">
    <property type="component" value="Unassembled WGS sequence"/>
</dbReference>
<evidence type="ECO:0000313" key="7">
    <source>
        <dbReference type="EMBL" id="NIJ07923.1"/>
    </source>
</evidence>
<protein>
    <recommendedName>
        <fullName evidence="4">Peptidyl-prolyl cis-trans isomerase</fullName>
        <shortName evidence="4">PPIase</shortName>
        <ecNumber evidence="4">5.2.1.8</ecNumber>
    </recommendedName>
</protein>
<dbReference type="PROSITE" id="PS00170">
    <property type="entry name" value="CSA_PPIASE_1"/>
    <property type="match status" value="1"/>
</dbReference>
<evidence type="ECO:0000256" key="4">
    <source>
        <dbReference type="RuleBase" id="RU363019"/>
    </source>
</evidence>
<feature type="signal peptide" evidence="4">
    <location>
        <begin position="1"/>
        <end position="22"/>
    </location>
</feature>
<feature type="domain" description="PPIase cyclophilin-type" evidence="6">
    <location>
        <begin position="61"/>
        <end position="181"/>
    </location>
</feature>
<dbReference type="InterPro" id="IPR029000">
    <property type="entry name" value="Cyclophilin-like_dom_sf"/>
</dbReference>
<organism evidence="7 8">
    <name type="scientific">Sphingomonas vulcanisoli</name>
    <dbReference type="NCBI Taxonomy" id="1658060"/>
    <lineage>
        <taxon>Bacteria</taxon>
        <taxon>Pseudomonadati</taxon>
        <taxon>Pseudomonadota</taxon>
        <taxon>Alphaproteobacteria</taxon>
        <taxon>Sphingomonadales</taxon>
        <taxon>Sphingomonadaceae</taxon>
        <taxon>Sphingomonas</taxon>
    </lineage>
</organism>
<evidence type="ECO:0000256" key="1">
    <source>
        <dbReference type="ARBA" id="ARBA00007365"/>
    </source>
</evidence>
<dbReference type="GO" id="GO:0016853">
    <property type="term" value="F:isomerase activity"/>
    <property type="evidence" value="ECO:0007669"/>
    <property type="project" value="UniProtKB-KW"/>
</dbReference>